<comment type="caution">
    <text evidence="1">The sequence shown here is derived from an EMBL/GenBank/DDBJ whole genome shotgun (WGS) entry which is preliminary data.</text>
</comment>
<protein>
    <submittedName>
        <fullName evidence="1">Uncharacterized protein</fullName>
    </submittedName>
</protein>
<organism evidence="1 2">
    <name type="scientific">Quillaja saponaria</name>
    <name type="common">Soap bark tree</name>
    <dbReference type="NCBI Taxonomy" id="32244"/>
    <lineage>
        <taxon>Eukaryota</taxon>
        <taxon>Viridiplantae</taxon>
        <taxon>Streptophyta</taxon>
        <taxon>Embryophyta</taxon>
        <taxon>Tracheophyta</taxon>
        <taxon>Spermatophyta</taxon>
        <taxon>Magnoliopsida</taxon>
        <taxon>eudicotyledons</taxon>
        <taxon>Gunneridae</taxon>
        <taxon>Pentapetalae</taxon>
        <taxon>rosids</taxon>
        <taxon>fabids</taxon>
        <taxon>Fabales</taxon>
        <taxon>Quillajaceae</taxon>
        <taxon>Quillaja</taxon>
    </lineage>
</organism>
<dbReference type="Proteomes" id="UP001163823">
    <property type="component" value="Chromosome 7"/>
</dbReference>
<evidence type="ECO:0000313" key="1">
    <source>
        <dbReference type="EMBL" id="KAJ7961799.1"/>
    </source>
</evidence>
<dbReference type="KEGG" id="qsa:O6P43_017105"/>
<gene>
    <name evidence="1" type="ORF">O6P43_017105</name>
</gene>
<sequence length="89" mass="9929">MKKMWRASKALGSMVYGTIVGDPTTVVAAAISSLLDTEKESQAEKKTYNVFLSFRGADTCSAFTGSSLRRSIQCRNHHLHRRRGAPERR</sequence>
<accession>A0AAD7PP05</accession>
<keyword evidence="2" id="KW-1185">Reference proteome</keyword>
<name>A0AAD7PP05_QUISA</name>
<reference evidence="1" key="1">
    <citation type="journal article" date="2023" name="Science">
        <title>Elucidation of the pathway for biosynthesis of saponin adjuvants from the soapbark tree.</title>
        <authorList>
            <person name="Reed J."/>
            <person name="Orme A."/>
            <person name="El-Demerdash A."/>
            <person name="Owen C."/>
            <person name="Martin L.B.B."/>
            <person name="Misra R.C."/>
            <person name="Kikuchi S."/>
            <person name="Rejzek M."/>
            <person name="Martin A.C."/>
            <person name="Harkess A."/>
            <person name="Leebens-Mack J."/>
            <person name="Louveau T."/>
            <person name="Stephenson M.J."/>
            <person name="Osbourn A."/>
        </authorList>
    </citation>
    <scope>NUCLEOTIDE SEQUENCE</scope>
    <source>
        <strain evidence="1">S10</strain>
    </source>
</reference>
<proteinExistence type="predicted"/>
<evidence type="ECO:0000313" key="2">
    <source>
        <dbReference type="Proteomes" id="UP001163823"/>
    </source>
</evidence>
<dbReference type="EMBL" id="JARAOO010000007">
    <property type="protein sequence ID" value="KAJ7961799.1"/>
    <property type="molecule type" value="Genomic_DNA"/>
</dbReference>
<dbReference type="AlphaFoldDB" id="A0AAD7PP05"/>